<dbReference type="InterPro" id="IPR024169">
    <property type="entry name" value="SP_NH2Trfase/AEP_transaminase"/>
</dbReference>
<evidence type="ECO:0000259" key="10">
    <source>
        <dbReference type="Pfam" id="PF00266"/>
    </source>
</evidence>
<dbReference type="GO" id="GO:0008453">
    <property type="term" value="F:alanine-glyoxylate transaminase activity"/>
    <property type="evidence" value="ECO:0007669"/>
    <property type="project" value="TreeGrafter"/>
</dbReference>
<feature type="modified residue" description="N6-(pyridoxal phosphate)lysine" evidence="7">
    <location>
        <position position="184"/>
    </location>
</feature>
<dbReference type="InterPro" id="IPR000192">
    <property type="entry name" value="Aminotrans_V_dom"/>
</dbReference>
<dbReference type="Gene3D" id="3.90.1150.10">
    <property type="entry name" value="Aspartate Aminotransferase, domain 1"/>
    <property type="match status" value="1"/>
</dbReference>
<comment type="similarity">
    <text evidence="2 8">Belongs to the class-V pyridoxal-phosphate-dependent aminotransferase family.</text>
</comment>
<keyword evidence="11" id="KW-0670">Pyruvate</keyword>
<keyword evidence="3" id="KW-0032">Aminotransferase</keyword>
<reference evidence="11 12" key="1">
    <citation type="journal article" date="2015" name="Genome Announc.">
        <title>Expanding the biotechnology potential of lactobacilli through comparative genomics of 213 strains and associated genera.</title>
        <authorList>
            <person name="Sun Z."/>
            <person name="Harris H.M."/>
            <person name="McCann A."/>
            <person name="Guo C."/>
            <person name="Argimon S."/>
            <person name="Zhang W."/>
            <person name="Yang X."/>
            <person name="Jeffery I.B."/>
            <person name="Cooney J.C."/>
            <person name="Kagawa T.F."/>
            <person name="Liu W."/>
            <person name="Song Y."/>
            <person name="Salvetti E."/>
            <person name="Wrobel A."/>
            <person name="Rasinkangas P."/>
            <person name="Parkhill J."/>
            <person name="Rea M.C."/>
            <person name="O'Sullivan O."/>
            <person name="Ritari J."/>
            <person name="Douillard F.P."/>
            <person name="Paul Ross R."/>
            <person name="Yang R."/>
            <person name="Briner A.E."/>
            <person name="Felis G.E."/>
            <person name="de Vos W.M."/>
            <person name="Barrangou R."/>
            <person name="Klaenhammer T.R."/>
            <person name="Caufield P.W."/>
            <person name="Cui Y."/>
            <person name="Zhang H."/>
            <person name="O'Toole P.W."/>
        </authorList>
    </citation>
    <scope>NUCLEOTIDE SEQUENCE [LARGE SCALE GENOMIC DNA]</scope>
    <source>
        <strain evidence="11 12">DSM 18390</strain>
    </source>
</reference>
<comment type="cofactor">
    <cofactor evidence="1 7 9">
        <name>pyridoxal 5'-phosphate</name>
        <dbReference type="ChEBI" id="CHEBI:597326"/>
    </cofactor>
</comment>
<feature type="domain" description="Aminotransferase class V" evidence="10">
    <location>
        <begin position="23"/>
        <end position="335"/>
    </location>
</feature>
<dbReference type="PIRSF" id="PIRSF000524">
    <property type="entry name" value="SPT"/>
    <property type="match status" value="1"/>
</dbReference>
<dbReference type="EMBL" id="AZFZ01000036">
    <property type="protein sequence ID" value="KRM43337.1"/>
    <property type="molecule type" value="Genomic_DNA"/>
</dbReference>
<accession>A0A0R1YUD0</accession>
<evidence type="ECO:0000256" key="4">
    <source>
        <dbReference type="ARBA" id="ARBA00022679"/>
    </source>
</evidence>
<evidence type="ECO:0000256" key="2">
    <source>
        <dbReference type="ARBA" id="ARBA00009236"/>
    </source>
</evidence>
<proteinExistence type="inferred from homology"/>
<evidence type="ECO:0000256" key="9">
    <source>
        <dbReference type="RuleBase" id="RU004504"/>
    </source>
</evidence>
<comment type="caution">
    <text evidence="11">The sequence shown here is derived from an EMBL/GenBank/DDBJ whole genome shotgun (WGS) entry which is preliminary data.</text>
</comment>
<dbReference type="Gene3D" id="3.40.640.10">
    <property type="entry name" value="Type I PLP-dependent aspartate aminotransferase-like (Major domain)"/>
    <property type="match status" value="1"/>
</dbReference>
<dbReference type="GO" id="GO:0019265">
    <property type="term" value="P:glycine biosynthetic process, by transamination of glyoxylate"/>
    <property type="evidence" value="ECO:0007669"/>
    <property type="project" value="TreeGrafter"/>
</dbReference>
<dbReference type="PROSITE" id="PS00595">
    <property type="entry name" value="AA_TRANSFER_CLASS_5"/>
    <property type="match status" value="1"/>
</dbReference>
<dbReference type="SUPFAM" id="SSF53383">
    <property type="entry name" value="PLP-dependent transferases"/>
    <property type="match status" value="1"/>
</dbReference>
<dbReference type="AlphaFoldDB" id="A0A0R1YUD0"/>
<evidence type="ECO:0000256" key="1">
    <source>
        <dbReference type="ARBA" id="ARBA00001933"/>
    </source>
</evidence>
<dbReference type="InterPro" id="IPR015422">
    <property type="entry name" value="PyrdxlP-dep_Trfase_small"/>
</dbReference>
<dbReference type="PATRIC" id="fig|1423786.4.peg.1729"/>
<dbReference type="Pfam" id="PF00266">
    <property type="entry name" value="Aminotran_5"/>
    <property type="match status" value="1"/>
</dbReference>
<evidence type="ECO:0000256" key="7">
    <source>
        <dbReference type="PIRSR" id="PIRSR000524-50"/>
    </source>
</evidence>
<feature type="binding site" evidence="6">
    <location>
        <position position="346"/>
    </location>
    <ligand>
        <name>substrate</name>
    </ligand>
</feature>
<dbReference type="PANTHER" id="PTHR21152">
    <property type="entry name" value="AMINOTRANSFERASE CLASS V"/>
    <property type="match status" value="1"/>
</dbReference>
<evidence type="ECO:0000256" key="5">
    <source>
        <dbReference type="ARBA" id="ARBA00022898"/>
    </source>
</evidence>
<dbReference type="Proteomes" id="UP000051010">
    <property type="component" value="Unassembled WGS sequence"/>
</dbReference>
<dbReference type="PANTHER" id="PTHR21152:SF40">
    <property type="entry name" value="ALANINE--GLYOXYLATE AMINOTRANSFERASE"/>
    <property type="match status" value="1"/>
</dbReference>
<name>A0A0R1YUD0_9LACO</name>
<evidence type="ECO:0000256" key="3">
    <source>
        <dbReference type="ARBA" id="ARBA00022576"/>
    </source>
</evidence>
<dbReference type="InterPro" id="IPR015421">
    <property type="entry name" value="PyrdxlP-dep_Trfase_major"/>
</dbReference>
<dbReference type="InterPro" id="IPR015424">
    <property type="entry name" value="PyrdxlP-dep_Trfase"/>
</dbReference>
<gene>
    <name evidence="11" type="ORF">FD47_GL001624</name>
</gene>
<sequence length="401" mass="44082">MTPGPTMVDPRISQAMSNQILGQFDPAFTDIMNDNMKMIAQTFNTKNRWSFPIDGTSRAGLEAVIGSIVSPGDAVLVPSLGRFGDLFVELAERAGGQVTTMTTEWGTVFDQDDIIAKIREMKPKVVAIVHGETSTGRLQPIDRLGAAVHEYGGFLVVDTVASYMGTPVKVDEWQLDAVVGGAQKCLSIPSGITPITFNDRFAAEINKRKRVEQGVRTGEDTKRNNYITSNYLDLTQLQDYWSPRRLNHHTEATVANYALHEGLRLALQEGLQNRFERHLQVHHALNAGLDAMGLHIYHQTDHEMPMVTCVEIPDQLDGDQFRETFLKDFGVEISSSFGSLQGKIWRIGTMGYSAQRHFITNFIALFGAALLQAGASVDLKAGLDATAAGFANQPSPEEVTV</sequence>
<dbReference type="GO" id="GO:0004760">
    <property type="term" value="F:L-serine-pyruvate transaminase activity"/>
    <property type="evidence" value="ECO:0007669"/>
    <property type="project" value="TreeGrafter"/>
</dbReference>
<dbReference type="InterPro" id="IPR020578">
    <property type="entry name" value="Aminotrans_V_PyrdxlP_BS"/>
</dbReference>
<keyword evidence="4" id="KW-0808">Transferase</keyword>
<protein>
    <submittedName>
        <fullName evidence="11">Serine--pyruvate transaminase</fullName>
    </submittedName>
</protein>
<evidence type="ECO:0000313" key="12">
    <source>
        <dbReference type="Proteomes" id="UP000051010"/>
    </source>
</evidence>
<evidence type="ECO:0000256" key="8">
    <source>
        <dbReference type="RuleBase" id="RU004075"/>
    </source>
</evidence>
<organism evidence="11 12">
    <name type="scientific">Lentilactobacillus parafarraginis DSM 18390 = JCM 14109</name>
    <dbReference type="NCBI Taxonomy" id="1423786"/>
    <lineage>
        <taxon>Bacteria</taxon>
        <taxon>Bacillati</taxon>
        <taxon>Bacillota</taxon>
        <taxon>Bacilli</taxon>
        <taxon>Lactobacillales</taxon>
        <taxon>Lactobacillaceae</taxon>
        <taxon>Lentilactobacillus</taxon>
    </lineage>
</organism>
<evidence type="ECO:0000313" key="11">
    <source>
        <dbReference type="EMBL" id="KRM43337.1"/>
    </source>
</evidence>
<dbReference type="FunFam" id="3.40.640.10:FF:000027">
    <property type="entry name" value="Serine--pyruvate aminotransferase, mitochondrial"/>
    <property type="match status" value="1"/>
</dbReference>
<keyword evidence="5 7" id="KW-0663">Pyridoxal phosphate</keyword>
<evidence type="ECO:0000256" key="6">
    <source>
        <dbReference type="PIRSR" id="PIRSR000524-1"/>
    </source>
</evidence>